<dbReference type="HOGENOM" id="CLU_058641_1_0_1"/>
<evidence type="ECO:0000259" key="14">
    <source>
        <dbReference type="PROSITE" id="PS50262"/>
    </source>
</evidence>
<dbReference type="GO" id="GO:0007606">
    <property type="term" value="P:sensory perception of chemical stimulus"/>
    <property type="evidence" value="ECO:0007669"/>
    <property type="project" value="UniProtKB-ARBA"/>
</dbReference>
<evidence type="ECO:0000256" key="7">
    <source>
        <dbReference type="ARBA" id="ARBA00022989"/>
    </source>
</evidence>
<keyword evidence="5 13" id="KW-0589">Pheromone response</keyword>
<evidence type="ECO:0000256" key="2">
    <source>
        <dbReference type="ARBA" id="ARBA00004651"/>
    </source>
</evidence>
<sequence>MIHVAHVSSSYLGPSGSEDKYQSLGTEGMSSKDLTFGMIFLLQTTFGILGNFFLLFQYIILCFTKCRLRSTDLILKHLTVANSLSILCKGIPKTMEGFGWKNFLNDVGCKFVLYGHRVGRGVSFGSTCLLSIFQAIIISPRNSGWAELQVKAPKYMGFSIFLSWILHMLLNTSFLMYMTSNRSNKSITNKKDYGYCSSVRIDQTTILLNSLWLALPDVVTLGLMLWFSGSMVFILYKHKQRVQHIHRNSVSPRASAETRATQTILVLVSTFVSFYILSSIFQIFIAVFYQPSWWILNMDALISMCFPTVSPLILMSCDSSLSRLCFDVMKKTKFPPLI</sequence>
<evidence type="ECO:0000256" key="9">
    <source>
        <dbReference type="ARBA" id="ARBA00023136"/>
    </source>
</evidence>
<keyword evidence="10 13" id="KW-0675">Receptor</keyword>
<dbReference type="GO" id="GO:0005886">
    <property type="term" value="C:plasma membrane"/>
    <property type="evidence" value="ECO:0007669"/>
    <property type="project" value="UniProtKB-SubCell"/>
</dbReference>
<feature type="domain" description="G-protein coupled receptors family 1 profile" evidence="14">
    <location>
        <begin position="50"/>
        <end position="314"/>
    </location>
</feature>
<keyword evidence="7 13" id="KW-1133">Transmembrane helix</keyword>
<comment type="subcellular location">
    <subcellularLocation>
        <location evidence="2 13">Cell membrane</location>
        <topology evidence="2 13">Multi-pass membrane protein</topology>
    </subcellularLocation>
</comment>
<evidence type="ECO:0000256" key="10">
    <source>
        <dbReference type="ARBA" id="ARBA00023170"/>
    </source>
</evidence>
<dbReference type="eggNOG" id="ENOG502RD1P">
    <property type="taxonomic scope" value="Eukaryota"/>
</dbReference>
<keyword evidence="11" id="KW-0325">Glycoprotein</keyword>
<dbReference type="Ensembl" id="ENSLAFT00000037113.1">
    <property type="protein sequence ID" value="ENSLAFP00000023028.1"/>
    <property type="gene ID" value="ENSLAFG00000028037.1"/>
</dbReference>
<evidence type="ECO:0000256" key="1">
    <source>
        <dbReference type="ARBA" id="ARBA00003878"/>
    </source>
</evidence>
<evidence type="ECO:0000256" key="11">
    <source>
        <dbReference type="ARBA" id="ARBA00023180"/>
    </source>
</evidence>
<organism evidence="15 16">
    <name type="scientific">Loxodonta africana</name>
    <name type="common">African elephant</name>
    <dbReference type="NCBI Taxonomy" id="9785"/>
    <lineage>
        <taxon>Eukaryota</taxon>
        <taxon>Metazoa</taxon>
        <taxon>Chordata</taxon>
        <taxon>Craniata</taxon>
        <taxon>Vertebrata</taxon>
        <taxon>Euteleostomi</taxon>
        <taxon>Mammalia</taxon>
        <taxon>Eutheria</taxon>
        <taxon>Afrotheria</taxon>
        <taxon>Proboscidea</taxon>
        <taxon>Elephantidae</taxon>
        <taxon>Loxodonta</taxon>
    </lineage>
</organism>
<dbReference type="InterPro" id="IPR004072">
    <property type="entry name" value="Vmron_rcpt_1"/>
</dbReference>
<feature type="transmembrane region" description="Helical" evidence="13">
    <location>
        <begin position="36"/>
        <end position="61"/>
    </location>
</feature>
<dbReference type="PANTHER" id="PTHR24062">
    <property type="entry name" value="VOMERONASAL TYPE-1 RECEPTOR"/>
    <property type="match status" value="1"/>
</dbReference>
<keyword evidence="9 13" id="KW-0472">Membrane</keyword>
<feature type="transmembrane region" description="Helical" evidence="13">
    <location>
        <begin position="158"/>
        <end position="178"/>
    </location>
</feature>
<dbReference type="Proteomes" id="UP000007646">
    <property type="component" value="Unassembled WGS sequence"/>
</dbReference>
<dbReference type="InterPro" id="IPR017452">
    <property type="entry name" value="GPCR_Rhodpsn_7TM"/>
</dbReference>
<reference evidence="15" key="2">
    <citation type="submission" date="2025-08" db="UniProtKB">
        <authorList>
            <consortium name="Ensembl"/>
        </authorList>
    </citation>
    <scope>IDENTIFICATION</scope>
    <source>
        <strain evidence="15">Isolate ISIS603380</strain>
    </source>
</reference>
<name>G3U5C0_LOXAF</name>
<evidence type="ECO:0000313" key="16">
    <source>
        <dbReference type="Proteomes" id="UP000007646"/>
    </source>
</evidence>
<dbReference type="AlphaFoldDB" id="G3U5C0"/>
<dbReference type="Pfam" id="PF03402">
    <property type="entry name" value="V1R"/>
    <property type="match status" value="1"/>
</dbReference>
<evidence type="ECO:0000256" key="3">
    <source>
        <dbReference type="ARBA" id="ARBA00010663"/>
    </source>
</evidence>
<dbReference type="GeneTree" id="ENSGT00960000186612"/>
<dbReference type="PRINTS" id="PR01534">
    <property type="entry name" value="VOMERONASL1R"/>
</dbReference>
<dbReference type="SUPFAM" id="SSF81321">
    <property type="entry name" value="Family A G protein-coupled receptor-like"/>
    <property type="match status" value="1"/>
</dbReference>
<dbReference type="CDD" id="cd13949">
    <property type="entry name" value="7tm_V1R_pheromone"/>
    <property type="match status" value="1"/>
</dbReference>
<keyword evidence="16" id="KW-1185">Reference proteome</keyword>
<keyword evidence="8 13" id="KW-0297">G-protein coupled receptor</keyword>
<dbReference type="PROSITE" id="PS50262">
    <property type="entry name" value="G_PROTEIN_RECEP_F1_2"/>
    <property type="match status" value="1"/>
</dbReference>
<dbReference type="FunFam" id="1.20.1070.10:FF:000033">
    <property type="entry name" value="Vomeronasal type-1 receptor"/>
    <property type="match status" value="1"/>
</dbReference>
<dbReference type="GO" id="GO:0016503">
    <property type="term" value="F:pheromone receptor activity"/>
    <property type="evidence" value="ECO:0007669"/>
    <property type="project" value="InterPro"/>
</dbReference>
<dbReference type="Gene3D" id="1.20.1070.10">
    <property type="entry name" value="Rhodopsin 7-helix transmembrane proteins"/>
    <property type="match status" value="1"/>
</dbReference>
<feature type="transmembrane region" description="Helical" evidence="13">
    <location>
        <begin position="294"/>
        <end position="314"/>
    </location>
</feature>
<evidence type="ECO:0000256" key="12">
    <source>
        <dbReference type="ARBA" id="ARBA00023224"/>
    </source>
</evidence>
<evidence type="ECO:0000256" key="8">
    <source>
        <dbReference type="ARBA" id="ARBA00023040"/>
    </source>
</evidence>
<reference evidence="15" key="3">
    <citation type="submission" date="2025-09" db="UniProtKB">
        <authorList>
            <consortium name="Ensembl"/>
        </authorList>
    </citation>
    <scope>IDENTIFICATION</scope>
    <source>
        <strain evidence="15">Isolate ISIS603380</strain>
    </source>
</reference>
<keyword evidence="12 13" id="KW-0807">Transducer</keyword>
<reference evidence="15 16" key="1">
    <citation type="submission" date="2009-06" db="EMBL/GenBank/DDBJ databases">
        <title>The Genome Sequence of Loxodonta africana (African elephant).</title>
        <authorList>
            <person name="Di Palma F."/>
            <person name="Heiman D."/>
            <person name="Young S."/>
            <person name="Johnson J."/>
            <person name="Lander E.S."/>
            <person name="Lindblad-Toh K."/>
        </authorList>
    </citation>
    <scope>NUCLEOTIDE SEQUENCE [LARGE SCALE GENOMIC DNA]</scope>
    <source>
        <strain evidence="15 16">Isolate ISIS603380</strain>
    </source>
</reference>
<comment type="similarity">
    <text evidence="3 13">Belongs to the G-protein coupled receptor 1 family.</text>
</comment>
<evidence type="ECO:0000256" key="6">
    <source>
        <dbReference type="ARBA" id="ARBA00022692"/>
    </source>
</evidence>
<feature type="transmembrane region" description="Helical" evidence="13">
    <location>
        <begin position="218"/>
        <end position="236"/>
    </location>
</feature>
<comment type="function">
    <text evidence="1">Putative pheromone receptor.</text>
</comment>
<dbReference type="OMA" id="NISCHCC"/>
<proteinExistence type="inferred from homology"/>
<dbReference type="InParanoid" id="G3U5C0"/>
<evidence type="ECO:0000256" key="5">
    <source>
        <dbReference type="ARBA" id="ARBA00022507"/>
    </source>
</evidence>
<accession>G3U5C0</accession>
<feature type="transmembrane region" description="Helical" evidence="13">
    <location>
        <begin position="263"/>
        <end position="288"/>
    </location>
</feature>
<evidence type="ECO:0000256" key="4">
    <source>
        <dbReference type="ARBA" id="ARBA00022475"/>
    </source>
</evidence>
<keyword evidence="4 13" id="KW-1003">Cell membrane</keyword>
<evidence type="ECO:0000256" key="13">
    <source>
        <dbReference type="RuleBase" id="RU364061"/>
    </source>
</evidence>
<protein>
    <recommendedName>
        <fullName evidence="13">Vomeronasal type-1 receptor</fullName>
    </recommendedName>
</protein>
<evidence type="ECO:0000313" key="15">
    <source>
        <dbReference type="Ensembl" id="ENSLAFP00000023028.1"/>
    </source>
</evidence>
<dbReference type="GO" id="GO:0019236">
    <property type="term" value="P:response to pheromone"/>
    <property type="evidence" value="ECO:0007669"/>
    <property type="project" value="UniProtKB-KW"/>
</dbReference>
<keyword evidence="6 13" id="KW-0812">Transmembrane</keyword>